<dbReference type="AlphaFoldDB" id="A0A8S2JMW0"/>
<protein>
    <submittedName>
        <fullName evidence="1">Uncharacterized protein</fullName>
    </submittedName>
</protein>
<name>A0A8S2JMW0_9BILA</name>
<sequence>MPPYPSIIGCRFLQSIEDKVKQ</sequence>
<accession>A0A8S2JMW0</accession>
<evidence type="ECO:0000313" key="2">
    <source>
        <dbReference type="Proteomes" id="UP000676336"/>
    </source>
</evidence>
<proteinExistence type="predicted"/>
<dbReference type="EMBL" id="CAJOBI010000362">
    <property type="protein sequence ID" value="CAF3817424.1"/>
    <property type="molecule type" value="Genomic_DNA"/>
</dbReference>
<gene>
    <name evidence="1" type="ORF">SMN809_LOCUS2084</name>
</gene>
<evidence type="ECO:0000313" key="1">
    <source>
        <dbReference type="EMBL" id="CAF3817424.1"/>
    </source>
</evidence>
<dbReference type="Proteomes" id="UP000676336">
    <property type="component" value="Unassembled WGS sequence"/>
</dbReference>
<reference evidence="1" key="1">
    <citation type="submission" date="2021-02" db="EMBL/GenBank/DDBJ databases">
        <authorList>
            <person name="Nowell W R."/>
        </authorList>
    </citation>
    <scope>NUCLEOTIDE SEQUENCE</scope>
</reference>
<comment type="caution">
    <text evidence="1">The sequence shown here is derived from an EMBL/GenBank/DDBJ whole genome shotgun (WGS) entry which is preliminary data.</text>
</comment>
<organism evidence="1 2">
    <name type="scientific">Rotaria magnacalcarata</name>
    <dbReference type="NCBI Taxonomy" id="392030"/>
    <lineage>
        <taxon>Eukaryota</taxon>
        <taxon>Metazoa</taxon>
        <taxon>Spiralia</taxon>
        <taxon>Gnathifera</taxon>
        <taxon>Rotifera</taxon>
        <taxon>Eurotatoria</taxon>
        <taxon>Bdelloidea</taxon>
        <taxon>Philodinida</taxon>
        <taxon>Philodinidae</taxon>
        <taxon>Rotaria</taxon>
    </lineage>
</organism>
<feature type="non-terminal residue" evidence="1">
    <location>
        <position position="22"/>
    </location>
</feature>